<dbReference type="EMBL" id="ACJN02000002">
    <property type="protein sequence ID" value="EFI34205.1"/>
    <property type="molecule type" value="Genomic_DNA"/>
</dbReference>
<organism evidence="1 2">
    <name type="scientific">Desulfonatronospira thiodismutans ASO3-1</name>
    <dbReference type="NCBI Taxonomy" id="555779"/>
    <lineage>
        <taxon>Bacteria</taxon>
        <taxon>Pseudomonadati</taxon>
        <taxon>Thermodesulfobacteriota</taxon>
        <taxon>Desulfovibrionia</taxon>
        <taxon>Desulfovibrionales</taxon>
        <taxon>Desulfonatronovibrionaceae</taxon>
        <taxon>Desulfonatronospira</taxon>
    </lineage>
</organism>
<name>D6SN79_9BACT</name>
<keyword evidence="2" id="KW-1185">Reference proteome</keyword>
<gene>
    <name evidence="1" type="ORF">Dthio_PD1556</name>
</gene>
<comment type="caution">
    <text evidence="1">The sequence shown here is derived from an EMBL/GenBank/DDBJ whole genome shotgun (WGS) entry which is preliminary data.</text>
</comment>
<evidence type="ECO:0000313" key="1">
    <source>
        <dbReference type="EMBL" id="EFI34205.1"/>
    </source>
</evidence>
<dbReference type="AlphaFoldDB" id="D6SN79"/>
<proteinExistence type="predicted"/>
<reference evidence="1" key="1">
    <citation type="submission" date="2010-05" db="EMBL/GenBank/DDBJ databases">
        <title>The draft genome of Desulfonatronospira thiodismutans ASO3-1.</title>
        <authorList>
            <consortium name="US DOE Joint Genome Institute (JGI-PGF)"/>
            <person name="Lucas S."/>
            <person name="Copeland A."/>
            <person name="Lapidus A."/>
            <person name="Cheng J.-F."/>
            <person name="Bruce D."/>
            <person name="Goodwin L."/>
            <person name="Pitluck S."/>
            <person name="Chertkov O."/>
            <person name="Brettin T."/>
            <person name="Detter J.C."/>
            <person name="Han C."/>
            <person name="Land M.L."/>
            <person name="Hauser L."/>
            <person name="Kyrpides N."/>
            <person name="Mikhailova N."/>
            <person name="Muyzer G."/>
            <person name="Woyke T."/>
        </authorList>
    </citation>
    <scope>NUCLEOTIDE SEQUENCE [LARGE SCALE GENOMIC DNA]</scope>
    <source>
        <strain evidence="1">ASO3-1</strain>
    </source>
</reference>
<sequence>MSNQDWELTADSLNDFRASVDYQNGNLSDQDDFNKEVDLHFMNGIFWVTRPSKCPFYGLPGSFFHPEKNNQGKKKMTSWLKSIMISL</sequence>
<dbReference type="Proteomes" id="UP000005496">
    <property type="component" value="Unassembled WGS sequence"/>
</dbReference>
<protein>
    <submittedName>
        <fullName evidence="1">Uncharacterized protein</fullName>
    </submittedName>
</protein>
<accession>D6SN79</accession>
<evidence type="ECO:0000313" key="2">
    <source>
        <dbReference type="Proteomes" id="UP000005496"/>
    </source>
</evidence>